<protein>
    <recommendedName>
        <fullName evidence="1">Amidase domain-containing protein</fullName>
    </recommendedName>
</protein>
<reference evidence="3" key="1">
    <citation type="journal article" date="2019" name="Microbiol. Resour. Announc.">
        <title>Complete Genome Sequence of Halomonas olivaria, a Moderately Halophilic Bacterium Isolated from Olive Processing Effluents, Obtained by Nanopore Sequencing.</title>
        <authorList>
            <person name="Nagata S."/>
            <person name="Ii K.M."/>
            <person name="Tsukimi T."/>
            <person name="Miura M.C."/>
            <person name="Galipon J."/>
            <person name="Arakawa K."/>
        </authorList>
    </citation>
    <scope>NUCLEOTIDE SEQUENCE [LARGE SCALE GENOMIC DNA]</scope>
    <source>
        <strain evidence="3">TYRC17</strain>
    </source>
</reference>
<organism evidence="2 3">
    <name type="scientific">Vreelandella olivaria</name>
    <dbReference type="NCBI Taxonomy" id="390919"/>
    <lineage>
        <taxon>Bacteria</taxon>
        <taxon>Pseudomonadati</taxon>
        <taxon>Pseudomonadota</taxon>
        <taxon>Gammaproteobacteria</taxon>
        <taxon>Oceanospirillales</taxon>
        <taxon>Halomonadaceae</taxon>
        <taxon>Vreelandella</taxon>
    </lineage>
</organism>
<dbReference type="Proteomes" id="UP000289555">
    <property type="component" value="Chromosome"/>
</dbReference>
<sequence length="127" mass="14041">MRLSGLKIGLPKEYFGDGLAPEVEKAVREAVKVYESLGATVREVSLPHTHYAIPAYYVIAPAEASSNLSRYDGVRFGHRCDNPSDLIDLYTRSRAEGFGEEVKRRILIGTHTLSEGFTTPRLNKCAA</sequence>
<dbReference type="InterPro" id="IPR036928">
    <property type="entry name" value="AS_sf"/>
</dbReference>
<dbReference type="Pfam" id="PF01425">
    <property type="entry name" value="Amidase"/>
    <property type="match status" value="1"/>
</dbReference>
<dbReference type="PANTHER" id="PTHR11895">
    <property type="entry name" value="TRANSAMIDASE"/>
    <property type="match status" value="1"/>
</dbReference>
<dbReference type="EMBL" id="AP019416">
    <property type="protein sequence ID" value="BBI50159.1"/>
    <property type="molecule type" value="Genomic_DNA"/>
</dbReference>
<evidence type="ECO:0000313" key="3">
    <source>
        <dbReference type="Proteomes" id="UP000289555"/>
    </source>
</evidence>
<dbReference type="PANTHER" id="PTHR11895:SF151">
    <property type="entry name" value="GLUTAMYL-TRNA(GLN) AMIDOTRANSFERASE SUBUNIT A"/>
    <property type="match status" value="1"/>
</dbReference>
<dbReference type="Gene3D" id="3.90.1300.10">
    <property type="entry name" value="Amidase signature (AS) domain"/>
    <property type="match status" value="1"/>
</dbReference>
<evidence type="ECO:0000259" key="1">
    <source>
        <dbReference type="Pfam" id="PF01425"/>
    </source>
</evidence>
<accession>A0ABN5WT99</accession>
<evidence type="ECO:0000313" key="2">
    <source>
        <dbReference type="EMBL" id="BBI50159.1"/>
    </source>
</evidence>
<proteinExistence type="predicted"/>
<dbReference type="InterPro" id="IPR023631">
    <property type="entry name" value="Amidase_dom"/>
</dbReference>
<dbReference type="SUPFAM" id="SSF75304">
    <property type="entry name" value="Amidase signature (AS) enzymes"/>
    <property type="match status" value="1"/>
</dbReference>
<feature type="domain" description="Amidase" evidence="1">
    <location>
        <begin position="3"/>
        <end position="119"/>
    </location>
</feature>
<name>A0ABN5WT99_9GAMM</name>
<keyword evidence="3" id="KW-1185">Reference proteome</keyword>
<gene>
    <name evidence="2" type="ORF">HORIV_25800</name>
</gene>
<dbReference type="InterPro" id="IPR000120">
    <property type="entry name" value="Amidase"/>
</dbReference>